<evidence type="ECO:0000313" key="1">
    <source>
        <dbReference type="EMBL" id="TWJ02459.1"/>
    </source>
</evidence>
<dbReference type="AlphaFoldDB" id="A0A562UA28"/>
<sequence>MNELTISKTPALTNDQDYAFLLQAGLTYIEQLGSDTWTDYNEHDPGVTILEALCYAITELGYRSGLPVQDLLTEQNGTISSSQTLYTAKTILTQAPLNIDDYRKLLIDIIGVHNAWLLPESHYVLNDRNKTTGEVAIFADCTTDSLVYTNTPHAIYLSGLYRVLLDLDNDDQLGDLNNGELQVLNPGNSSFASGAVSLTVAFPAWNDSSVNTLLGADLTSVSNISTTFASGADLTITINFAYLSGGQNTTIALTGTVSVDLQPAGKTLANTDIEQFFDTAFTAQVINLYLLKIQKTNSIVQIATATLNQNRNLCEDFVSITTITDEEIAICCDIDVTPSADMEQIQAQVFYAIEEYFDPSVNFYLLSDMQAKDYTTDEIFEGPALQHGFIDTTELEQTQLREEIYASEIISLIMNIDGVLAARNFRMTKYDAQDNPISTETGKQWCMPISSGCKPVLADTKSKILFYKNQFPYTASLADVRSILQWMNAIKAKNKLAGHTDDIPVPGGTYYPLDSYTSVQDLLPATYGIGNAGLPVNSTNQRMGQANQLRAYMLLYDQLLADFFSQLKNAKELFSTDTTVQTYYAQFLGEIKDVLPVYKAISPGNIINELVMTAQDATVTPPNPWQALYETNEVFLDRRNRFLDHLMSRFAESFNQYVLLMYSLDYTTQQESGIDPSDLIKSKIQFLQNYPGVSYQRGQAYNYCPLKTDLSVDTSQLWDTGNVSGAEKKLSSLGGFSNFYRRFLYCIGTSTIITTNDTPAKYQFQFSDGQGNTLTSITTYATQDDLNAALPAFMDQVLSGEYYNITQTGSNWNIYVTDTLGNNLAISNNFLSQDIANTVLTQFITQFSNECDAEGMHLIEHILLRPRNNTFALAPVCLDANCNFCGEQDPYSFRISVVLPYWPAHFQSMAFRSYFEDIIRQELPAHTIVKICWVGDAMMYDFENKYKTWITTLATYKANPVTANLTSLQTVNDSLLATLFTLYSQYPVATLHDCAESVNTNPVMLGKTILGSLNN</sequence>
<comment type="caution">
    <text evidence="1">The sequence shown here is derived from an EMBL/GenBank/DDBJ whole genome shotgun (WGS) entry which is preliminary data.</text>
</comment>
<dbReference type="Proteomes" id="UP000317010">
    <property type="component" value="Unassembled WGS sequence"/>
</dbReference>
<dbReference type="EMBL" id="VLLI01000003">
    <property type="protein sequence ID" value="TWJ02459.1"/>
    <property type="molecule type" value="Genomic_DNA"/>
</dbReference>
<name>A0A562UA28_9SPHI</name>
<accession>A0A562UA28</accession>
<dbReference type="OrthoDB" id="8263000at2"/>
<gene>
    <name evidence="1" type="ORF">JN11_01432</name>
</gene>
<keyword evidence="2" id="KW-1185">Reference proteome</keyword>
<proteinExistence type="predicted"/>
<evidence type="ECO:0000313" key="2">
    <source>
        <dbReference type="Proteomes" id="UP000317010"/>
    </source>
</evidence>
<organism evidence="1 2">
    <name type="scientific">Mucilaginibacter frigoritolerans</name>
    <dbReference type="NCBI Taxonomy" id="652788"/>
    <lineage>
        <taxon>Bacteria</taxon>
        <taxon>Pseudomonadati</taxon>
        <taxon>Bacteroidota</taxon>
        <taxon>Sphingobacteriia</taxon>
        <taxon>Sphingobacteriales</taxon>
        <taxon>Sphingobacteriaceae</taxon>
        <taxon>Mucilaginibacter</taxon>
    </lineage>
</organism>
<protein>
    <submittedName>
        <fullName evidence="1">Uncharacterized protein</fullName>
    </submittedName>
</protein>
<dbReference type="RefSeq" id="WP_144911075.1">
    <property type="nucleotide sequence ID" value="NZ_VLLI01000003.1"/>
</dbReference>
<reference evidence="1 2" key="1">
    <citation type="submission" date="2019-07" db="EMBL/GenBank/DDBJ databases">
        <title>Genomic Encyclopedia of Archaeal and Bacterial Type Strains, Phase II (KMG-II): from individual species to whole genera.</title>
        <authorList>
            <person name="Goeker M."/>
        </authorList>
    </citation>
    <scope>NUCLEOTIDE SEQUENCE [LARGE SCALE GENOMIC DNA]</scope>
    <source>
        <strain evidence="1 2">ATCC BAA-1854</strain>
    </source>
</reference>